<protein>
    <submittedName>
        <fullName evidence="1">Uncharacterized protein</fullName>
    </submittedName>
</protein>
<organism evidence="1">
    <name type="scientific">marine sediment metagenome</name>
    <dbReference type="NCBI Taxonomy" id="412755"/>
    <lineage>
        <taxon>unclassified sequences</taxon>
        <taxon>metagenomes</taxon>
        <taxon>ecological metagenomes</taxon>
    </lineage>
</organism>
<gene>
    <name evidence="1" type="ORF">LCGC14_0373840</name>
</gene>
<accession>A0A0F9WD60</accession>
<proteinExistence type="predicted"/>
<dbReference type="AlphaFoldDB" id="A0A0F9WD60"/>
<sequence>MALQVNDKIEVRINTAWKPAVIKHLYADGDIAFLTAEFLDDSQLNIMVLNEYTVWRYPDAPVVSS</sequence>
<reference evidence="1" key="1">
    <citation type="journal article" date="2015" name="Nature">
        <title>Complex archaea that bridge the gap between prokaryotes and eukaryotes.</title>
        <authorList>
            <person name="Spang A."/>
            <person name="Saw J.H."/>
            <person name="Jorgensen S.L."/>
            <person name="Zaremba-Niedzwiedzka K."/>
            <person name="Martijn J."/>
            <person name="Lind A.E."/>
            <person name="van Eijk R."/>
            <person name="Schleper C."/>
            <person name="Guy L."/>
            <person name="Ettema T.J."/>
        </authorList>
    </citation>
    <scope>NUCLEOTIDE SEQUENCE</scope>
</reference>
<comment type="caution">
    <text evidence="1">The sequence shown here is derived from an EMBL/GenBank/DDBJ whole genome shotgun (WGS) entry which is preliminary data.</text>
</comment>
<name>A0A0F9WD60_9ZZZZ</name>
<evidence type="ECO:0000313" key="1">
    <source>
        <dbReference type="EMBL" id="KKN76173.1"/>
    </source>
</evidence>
<dbReference type="EMBL" id="LAZR01000299">
    <property type="protein sequence ID" value="KKN76173.1"/>
    <property type="molecule type" value="Genomic_DNA"/>
</dbReference>